<dbReference type="SUPFAM" id="SSF144232">
    <property type="entry name" value="HIT/MYND zinc finger-like"/>
    <property type="match status" value="1"/>
</dbReference>
<reference evidence="9" key="1">
    <citation type="submission" date="2018-11" db="EMBL/GenBank/DDBJ databases">
        <authorList>
            <person name="Alioto T."/>
            <person name="Alioto T."/>
        </authorList>
    </citation>
    <scope>NUCLEOTIDE SEQUENCE</scope>
</reference>
<evidence type="ECO:0000256" key="7">
    <source>
        <dbReference type="PROSITE-ProRule" id="PRU00339"/>
    </source>
</evidence>
<dbReference type="Proteomes" id="UP000596742">
    <property type="component" value="Unassembled WGS sequence"/>
</dbReference>
<gene>
    <name evidence="9" type="ORF">MGAL_10B000991</name>
</gene>
<evidence type="ECO:0000313" key="10">
    <source>
        <dbReference type="Proteomes" id="UP000596742"/>
    </source>
</evidence>
<evidence type="ECO:0000256" key="5">
    <source>
        <dbReference type="ARBA" id="ARBA00022833"/>
    </source>
</evidence>
<keyword evidence="3 6" id="KW-0863">Zinc-finger</keyword>
<evidence type="ECO:0000256" key="1">
    <source>
        <dbReference type="ARBA" id="ARBA00022723"/>
    </source>
</evidence>
<dbReference type="Gene3D" id="1.25.40.10">
    <property type="entry name" value="Tetratricopeptide repeat domain"/>
    <property type="match status" value="1"/>
</dbReference>
<sequence length="929" mass="104814">MGCKQIIEILTRFSLFQRVDDTSLSVHRLVQEVIRDNMRDQDRCLILQHAIRMVNKALHSSQSPADVLYNIALNTRVERESLVKWNKFAANANAIKLFVFNLKKDDIQENQLLFNNEILKILQTTALYHSIHQRQAIALADQAQMIRIMTTINVDTKCYNDLTSIKIPLLRRDRETILDCLVSILPIKTEEIRNITTVITSGADTYRTLGNKAFKEKRYHEAIRCYTEGMRSCPIKHIDKRLFSNRSLAYIRIRNFFHTFSDANMCIEIAPDNWKGYCWKAYAVSGLIEDGLFPPTMEAMGLAFACIASYKYPPCIFKYYMKICYPVINYKLVEKPECLRQEIMSIIDRPLTTLLLRKGKYVFTEQLITTKSIQVIGIEDGIDIDTGPGFEIRRVPRITADIEPEKTIKTHFENVNFVSGNSITINANSIATFYKCTFSNGKKGCDAFPNCTGNKGCINPMKCKKNYQKDILLFGNVSFGETGFPGIVADKGGTAYLDTCVLKGCGGGGVLSVRKGSFLEVKKSTIQNMRQMGIEARNEGAVKVSKNTISHNQTHGIAIGPNGYGFIEENIIQGNGAEGIWCGGVFDSYKPETMNENGASRAVLINNDIGQNGLSGISCEGCYIEIKGNRIFSNNYWGMMVRARSSAYILNNDIFDNKSGGIRHDQNYTASVIIDGNTIRDHTGPGVYTVNSTEVFNIKNKSNVSAIYVGSGEIFGYSRPPIITSTNFLRNNDEVRQHPKDDVRLVEACSFCRHIFQNMKSCAKCKKATYCSKECQTKHWILHKHICKLLSSSYVVEVQMSETEINCLGGSPSQRGPDMLYVRTFNSKLKGILEGSPPDRSSCKRFIVKIQSGKENQFPNPQKKLIVYDQTVTLDIQFVNPTLYHLCMECGVLASRKLTTKKMFCWASFKNNGKTLCFHTDNLPPFQTW</sequence>
<dbReference type="Gene3D" id="6.10.140.2220">
    <property type="match status" value="1"/>
</dbReference>
<keyword evidence="4 7" id="KW-0802">TPR repeat</keyword>
<dbReference type="SUPFAM" id="SSF48452">
    <property type="entry name" value="TPR-like"/>
    <property type="match status" value="1"/>
</dbReference>
<dbReference type="GO" id="GO:0008270">
    <property type="term" value="F:zinc ion binding"/>
    <property type="evidence" value="ECO:0007669"/>
    <property type="project" value="UniProtKB-KW"/>
</dbReference>
<dbReference type="SUPFAM" id="SSF51126">
    <property type="entry name" value="Pectin lyase-like"/>
    <property type="match status" value="1"/>
</dbReference>
<evidence type="ECO:0000313" key="9">
    <source>
        <dbReference type="EMBL" id="VDI38777.1"/>
    </source>
</evidence>
<dbReference type="InterPro" id="IPR039448">
    <property type="entry name" value="Beta_helix"/>
</dbReference>
<name>A0A8B6ERI6_MYTGA</name>
<feature type="repeat" description="TPR" evidence="7">
    <location>
        <begin position="203"/>
        <end position="236"/>
    </location>
</feature>
<dbReference type="InterPro" id="IPR011990">
    <property type="entry name" value="TPR-like_helical_dom_sf"/>
</dbReference>
<dbReference type="PANTHER" id="PTHR22904">
    <property type="entry name" value="TPR REPEAT CONTAINING PROTEIN"/>
    <property type="match status" value="1"/>
</dbReference>
<dbReference type="OrthoDB" id="6088515at2759"/>
<dbReference type="Gene3D" id="2.160.20.10">
    <property type="entry name" value="Single-stranded right-handed beta-helix, Pectin lyase-like"/>
    <property type="match status" value="1"/>
</dbReference>
<proteinExistence type="predicted"/>
<accession>A0A8B6ERI6</accession>
<dbReference type="InterPro" id="IPR011050">
    <property type="entry name" value="Pectin_lyase_fold/virulence"/>
</dbReference>
<dbReference type="GO" id="GO:0051879">
    <property type="term" value="F:Hsp90 protein binding"/>
    <property type="evidence" value="ECO:0007669"/>
    <property type="project" value="TreeGrafter"/>
</dbReference>
<keyword evidence="5" id="KW-0862">Zinc</keyword>
<keyword evidence="10" id="KW-1185">Reference proteome</keyword>
<organism evidence="9 10">
    <name type="scientific">Mytilus galloprovincialis</name>
    <name type="common">Mediterranean mussel</name>
    <dbReference type="NCBI Taxonomy" id="29158"/>
    <lineage>
        <taxon>Eukaryota</taxon>
        <taxon>Metazoa</taxon>
        <taxon>Spiralia</taxon>
        <taxon>Lophotrochozoa</taxon>
        <taxon>Mollusca</taxon>
        <taxon>Bivalvia</taxon>
        <taxon>Autobranchia</taxon>
        <taxon>Pteriomorphia</taxon>
        <taxon>Mytilida</taxon>
        <taxon>Mytiloidea</taxon>
        <taxon>Mytilidae</taxon>
        <taxon>Mytilinae</taxon>
        <taxon>Mytilus</taxon>
    </lineage>
</organism>
<dbReference type="AlphaFoldDB" id="A0A8B6ERI6"/>
<feature type="domain" description="MYND-type" evidence="8">
    <location>
        <begin position="749"/>
        <end position="787"/>
    </location>
</feature>
<dbReference type="PROSITE" id="PS01360">
    <property type="entry name" value="ZF_MYND_1"/>
    <property type="match status" value="1"/>
</dbReference>
<dbReference type="SMART" id="SM00710">
    <property type="entry name" value="PbH1"/>
    <property type="match status" value="6"/>
</dbReference>
<comment type="caution">
    <text evidence="9">The sequence shown here is derived from an EMBL/GenBank/DDBJ whole genome shotgun (WGS) entry which is preliminary data.</text>
</comment>
<dbReference type="InterPro" id="IPR002893">
    <property type="entry name" value="Znf_MYND"/>
</dbReference>
<dbReference type="PROSITE" id="PS50005">
    <property type="entry name" value="TPR"/>
    <property type="match status" value="1"/>
</dbReference>
<evidence type="ECO:0000256" key="4">
    <source>
        <dbReference type="ARBA" id="ARBA00022803"/>
    </source>
</evidence>
<evidence type="ECO:0000259" key="8">
    <source>
        <dbReference type="PROSITE" id="PS50865"/>
    </source>
</evidence>
<dbReference type="PANTHER" id="PTHR22904:SF523">
    <property type="entry name" value="STRESS-INDUCED-PHOSPHOPROTEIN 1"/>
    <property type="match status" value="1"/>
</dbReference>
<dbReference type="Pfam" id="PF13229">
    <property type="entry name" value="Beta_helix"/>
    <property type="match status" value="2"/>
</dbReference>
<evidence type="ECO:0000256" key="3">
    <source>
        <dbReference type="ARBA" id="ARBA00022771"/>
    </source>
</evidence>
<keyword evidence="2" id="KW-0677">Repeat</keyword>
<evidence type="ECO:0000256" key="2">
    <source>
        <dbReference type="ARBA" id="ARBA00022737"/>
    </source>
</evidence>
<dbReference type="InterPro" id="IPR019734">
    <property type="entry name" value="TPR_rpt"/>
</dbReference>
<dbReference type="EMBL" id="UYJE01005620">
    <property type="protein sequence ID" value="VDI38777.1"/>
    <property type="molecule type" value="Genomic_DNA"/>
</dbReference>
<dbReference type="PROSITE" id="PS50865">
    <property type="entry name" value="ZF_MYND_2"/>
    <property type="match status" value="1"/>
</dbReference>
<dbReference type="InterPro" id="IPR006626">
    <property type="entry name" value="PbH1"/>
</dbReference>
<dbReference type="Pfam" id="PF01753">
    <property type="entry name" value="zf-MYND"/>
    <property type="match status" value="1"/>
</dbReference>
<protein>
    <recommendedName>
        <fullName evidence="8">MYND-type domain-containing protein</fullName>
    </recommendedName>
</protein>
<evidence type="ECO:0000256" key="6">
    <source>
        <dbReference type="PROSITE-ProRule" id="PRU00134"/>
    </source>
</evidence>
<dbReference type="InterPro" id="IPR012334">
    <property type="entry name" value="Pectin_lyas_fold"/>
</dbReference>
<keyword evidence="1" id="KW-0479">Metal-binding</keyword>